<gene>
    <name evidence="2" type="primary">thiL</name>
    <name evidence="2" type="ORF">CF386_05310</name>
</gene>
<name>A0A220VE69_9GAMM</name>
<dbReference type="PANTHER" id="PTHR30270:SF0">
    <property type="entry name" value="THIAMINE-MONOPHOSPHATE KINASE"/>
    <property type="match status" value="1"/>
</dbReference>
<dbReference type="SUPFAM" id="SSF56042">
    <property type="entry name" value="PurM C-terminal domain-like"/>
    <property type="match status" value="1"/>
</dbReference>
<dbReference type="InterPro" id="IPR036676">
    <property type="entry name" value="PurM-like_C_sf"/>
</dbReference>
<dbReference type="PANTHER" id="PTHR30270">
    <property type="entry name" value="THIAMINE-MONOPHOSPHATE KINASE"/>
    <property type="match status" value="1"/>
</dbReference>
<protein>
    <submittedName>
        <fullName evidence="2">Thiamine-phosphate kinase</fullName>
    </submittedName>
</protein>
<dbReference type="Gene3D" id="3.30.1330.10">
    <property type="entry name" value="PurM-like, N-terminal domain"/>
    <property type="match status" value="1"/>
</dbReference>
<dbReference type="Pfam" id="PF02769">
    <property type="entry name" value="AIRS_C"/>
    <property type="match status" value="1"/>
</dbReference>
<dbReference type="GO" id="GO:0009228">
    <property type="term" value="P:thiamine biosynthetic process"/>
    <property type="evidence" value="ECO:0007669"/>
    <property type="project" value="InterPro"/>
</dbReference>
<dbReference type="NCBIfam" id="TIGR01379">
    <property type="entry name" value="thiL"/>
    <property type="match status" value="1"/>
</dbReference>
<dbReference type="InterPro" id="IPR010918">
    <property type="entry name" value="PurM-like_C_dom"/>
</dbReference>
<keyword evidence="2" id="KW-0808">Transferase</keyword>
<sequence length="223" mass="25071">MDERFCAGYKVLLEQHNVQLVGGDTTKGPLSITWTVMGSSQNKIALRSSAKVDELVFVTGNIGDSFVGLEVLLNHPTEMQEEVKDYFIRKHLHPVPRIDLAQKLRTFISACIDVSDGLYSELSHIAEKSNKHICIDIEKLPTSKNYKKLGYGEEIALSSGEEYELCFTAPKENFQEIQKISKITNINISCIGTVCEGKGVSFKKDEKEIKSLNLKTYEHFSSY</sequence>
<feature type="domain" description="PurM-like C-terminal" evidence="1">
    <location>
        <begin position="54"/>
        <end position="202"/>
    </location>
</feature>
<dbReference type="EMBL" id="CP022355">
    <property type="protein sequence ID" value="ASK78462.1"/>
    <property type="molecule type" value="Genomic_DNA"/>
</dbReference>
<evidence type="ECO:0000259" key="1">
    <source>
        <dbReference type="Pfam" id="PF02769"/>
    </source>
</evidence>
<dbReference type="InterPro" id="IPR006283">
    <property type="entry name" value="ThiL-like"/>
</dbReference>
<reference evidence="2 3" key="1">
    <citation type="journal article" date="2016" name="Int. J. Syst. Evol. Microbiol.">
        <title>Paraphotobacterium marinum gen. nov., sp. nov., a member of the family Vibrionaceae, isolated from surface seawater.</title>
        <authorList>
            <person name="Huang Z."/>
            <person name="Dong C."/>
            <person name="Shao Z."/>
        </authorList>
    </citation>
    <scope>NUCLEOTIDE SEQUENCE [LARGE SCALE GENOMIC DNA]</scope>
    <source>
        <strain evidence="2 3">NSCS20N07D</strain>
    </source>
</reference>
<organism evidence="2 3">
    <name type="scientific">Paraphotobacterium marinum</name>
    <dbReference type="NCBI Taxonomy" id="1755811"/>
    <lineage>
        <taxon>Bacteria</taxon>
        <taxon>Pseudomonadati</taxon>
        <taxon>Pseudomonadota</taxon>
        <taxon>Gammaproteobacteria</taxon>
        <taxon>Vibrionales</taxon>
        <taxon>Vibrionaceae</taxon>
        <taxon>Paraphotobacterium</taxon>
    </lineage>
</organism>
<dbReference type="CDD" id="cd02194">
    <property type="entry name" value="ThiL"/>
    <property type="match status" value="1"/>
</dbReference>
<dbReference type="AlphaFoldDB" id="A0A220VE69"/>
<keyword evidence="3" id="KW-1185">Reference proteome</keyword>
<keyword evidence="2" id="KW-0418">Kinase</keyword>
<dbReference type="Proteomes" id="UP000242175">
    <property type="component" value="Chromosome large"/>
</dbReference>
<proteinExistence type="predicted"/>
<accession>A0A220VE69</accession>
<dbReference type="Gene3D" id="3.90.650.10">
    <property type="entry name" value="PurM-like C-terminal domain"/>
    <property type="match status" value="1"/>
</dbReference>
<evidence type="ECO:0000313" key="3">
    <source>
        <dbReference type="Proteomes" id="UP000242175"/>
    </source>
</evidence>
<evidence type="ECO:0000313" key="2">
    <source>
        <dbReference type="EMBL" id="ASK78462.1"/>
    </source>
</evidence>
<dbReference type="InterPro" id="IPR036921">
    <property type="entry name" value="PurM-like_N_sf"/>
</dbReference>
<dbReference type="KEGG" id="pmai:CF386_05310"/>
<dbReference type="GO" id="GO:0009030">
    <property type="term" value="F:thiamine-phosphate kinase activity"/>
    <property type="evidence" value="ECO:0007669"/>
    <property type="project" value="InterPro"/>
</dbReference>